<dbReference type="STRING" id="392421.SAMN04488694_102309"/>
<dbReference type="InterPro" id="IPR036428">
    <property type="entry name" value="PCD_sf"/>
</dbReference>
<dbReference type="Proteomes" id="UP000199320">
    <property type="component" value="Unassembled WGS sequence"/>
</dbReference>
<dbReference type="SUPFAM" id="SSF55248">
    <property type="entry name" value="PCD-like"/>
    <property type="match status" value="1"/>
</dbReference>
<dbReference type="GO" id="GO:0006729">
    <property type="term" value="P:tetrahydrobiopterin biosynthetic process"/>
    <property type="evidence" value="ECO:0007669"/>
    <property type="project" value="InterPro"/>
</dbReference>
<dbReference type="NCBIfam" id="NF002017">
    <property type="entry name" value="PRK00823.1-2"/>
    <property type="match status" value="1"/>
</dbReference>
<evidence type="ECO:0000313" key="8">
    <source>
        <dbReference type="Proteomes" id="UP000324021"/>
    </source>
</evidence>
<dbReference type="Pfam" id="PF01329">
    <property type="entry name" value="Pterin_4a"/>
    <property type="match status" value="1"/>
</dbReference>
<dbReference type="EC" id="4.2.1.96" evidence="3"/>
<gene>
    <name evidence="6" type="ORF">SAMN04488694_102309</name>
    <name evidence="5" type="ORF">SAMN05192552_100140</name>
</gene>
<evidence type="ECO:0000313" key="5">
    <source>
        <dbReference type="EMBL" id="SDB98614.1"/>
    </source>
</evidence>
<dbReference type="GO" id="GO:0008124">
    <property type="term" value="F:4-alpha-hydroxytetrahydrobiopterin dehydratase activity"/>
    <property type="evidence" value="ECO:0007669"/>
    <property type="project" value="UniProtKB-EC"/>
</dbReference>
<dbReference type="PANTHER" id="PTHR12599:SF0">
    <property type="entry name" value="PTERIN-4-ALPHA-CARBINOLAMINE DEHYDRATASE"/>
    <property type="match status" value="1"/>
</dbReference>
<keyword evidence="4" id="KW-0456">Lyase</keyword>
<evidence type="ECO:0000256" key="4">
    <source>
        <dbReference type="ARBA" id="ARBA00023239"/>
    </source>
</evidence>
<dbReference type="CDD" id="cd00488">
    <property type="entry name" value="PCD_DCoH"/>
    <property type="match status" value="1"/>
</dbReference>
<dbReference type="AlphaFoldDB" id="A0A1G6HWN0"/>
<evidence type="ECO:0000313" key="6">
    <source>
        <dbReference type="EMBL" id="SES91631.1"/>
    </source>
</evidence>
<accession>A0A1G6HWN0</accession>
<organism evidence="5 8">
    <name type="scientific">Natrinema hispanicum</name>
    <dbReference type="NCBI Taxonomy" id="392421"/>
    <lineage>
        <taxon>Archaea</taxon>
        <taxon>Methanobacteriati</taxon>
        <taxon>Methanobacteriota</taxon>
        <taxon>Stenosarchaea group</taxon>
        <taxon>Halobacteria</taxon>
        <taxon>Halobacteriales</taxon>
        <taxon>Natrialbaceae</taxon>
        <taxon>Natrinema</taxon>
    </lineage>
</organism>
<dbReference type="PANTHER" id="PTHR12599">
    <property type="entry name" value="PTERIN-4-ALPHA-CARBINOLAMINE DEHYDRATASE"/>
    <property type="match status" value="1"/>
</dbReference>
<evidence type="ECO:0000256" key="2">
    <source>
        <dbReference type="ARBA" id="ARBA00006472"/>
    </source>
</evidence>
<comment type="catalytic activity">
    <reaction evidence="1">
        <text>(4aS,6R)-4a-hydroxy-L-erythro-5,6,7,8-tetrahydrobiopterin = (6R)-L-erythro-6,7-dihydrobiopterin + H2O</text>
        <dbReference type="Rhea" id="RHEA:11920"/>
        <dbReference type="ChEBI" id="CHEBI:15377"/>
        <dbReference type="ChEBI" id="CHEBI:15642"/>
        <dbReference type="ChEBI" id="CHEBI:43120"/>
        <dbReference type="EC" id="4.2.1.96"/>
    </reaction>
</comment>
<comment type="similarity">
    <text evidence="2">Belongs to the pterin-4-alpha-carbinolamine dehydratase family.</text>
</comment>
<protein>
    <recommendedName>
        <fullName evidence="3">4a-hydroxytetrahydrobiopterin dehydratase</fullName>
        <ecNumber evidence="3">4.2.1.96</ecNumber>
    </recommendedName>
</protein>
<evidence type="ECO:0000256" key="1">
    <source>
        <dbReference type="ARBA" id="ARBA00001554"/>
    </source>
</evidence>
<name>A0A1G6HWN0_9EURY</name>
<proteinExistence type="inferred from homology"/>
<dbReference type="Gene3D" id="3.30.1360.20">
    <property type="entry name" value="Transcriptional coactivator/pterin dehydratase"/>
    <property type="match status" value="1"/>
</dbReference>
<keyword evidence="7" id="KW-1185">Reference proteome</keyword>
<evidence type="ECO:0000256" key="3">
    <source>
        <dbReference type="ARBA" id="ARBA00013252"/>
    </source>
</evidence>
<dbReference type="EMBL" id="FMZP01000001">
    <property type="protein sequence ID" value="SDB98614.1"/>
    <property type="molecule type" value="Genomic_DNA"/>
</dbReference>
<sequence length="118" mass="13734">MDTNREMAAEWERGTIIIWMACVRPHMADLLSDEEIDDQLPEAWEREDDEIIRVYEFDDYLRGVNFAQMVGEIAEAQFHHPEIIIRYAGVEIRLTSHEAGGITDDDIEMAELIESEHN</sequence>
<evidence type="ECO:0000313" key="7">
    <source>
        <dbReference type="Proteomes" id="UP000199320"/>
    </source>
</evidence>
<dbReference type="InterPro" id="IPR001533">
    <property type="entry name" value="Pterin_deHydtase"/>
</dbReference>
<dbReference type="Proteomes" id="UP000324021">
    <property type="component" value="Unassembled WGS sequence"/>
</dbReference>
<reference evidence="7 8" key="1">
    <citation type="submission" date="2016-10" db="EMBL/GenBank/DDBJ databases">
        <authorList>
            <person name="Varghese N."/>
            <person name="Submissions S."/>
        </authorList>
    </citation>
    <scope>NUCLEOTIDE SEQUENCE [LARGE SCALE GENOMIC DNA]</scope>
    <source>
        <strain evidence="5 8">CDM_1</strain>
        <strain evidence="7">CDM_6</strain>
    </source>
</reference>
<reference evidence="6" key="2">
    <citation type="submission" date="2016-10" db="EMBL/GenBank/DDBJ databases">
        <authorList>
            <person name="de Groot N.N."/>
        </authorList>
    </citation>
    <scope>NUCLEOTIDE SEQUENCE [LARGE SCALE GENOMIC DNA]</scope>
    <source>
        <strain evidence="6">CDM_6</strain>
    </source>
</reference>
<dbReference type="EMBL" id="FOIC01000002">
    <property type="protein sequence ID" value="SES91631.1"/>
    <property type="molecule type" value="Genomic_DNA"/>
</dbReference>